<dbReference type="RefSeq" id="WP_114581110.1">
    <property type="nucleotide sequence ID" value="NZ_QPMH01000003.1"/>
</dbReference>
<accession>A0A369TCX0</accession>
<dbReference type="InterPro" id="IPR036188">
    <property type="entry name" value="FAD/NAD-bd_sf"/>
</dbReference>
<comment type="caution">
    <text evidence="3">The sequence shown here is derived from an EMBL/GenBank/DDBJ whole genome shotgun (WGS) entry which is preliminary data.</text>
</comment>
<feature type="domain" description="FAD dependent oxidoreductase" evidence="2">
    <location>
        <begin position="6"/>
        <end position="112"/>
    </location>
</feature>
<evidence type="ECO:0000256" key="1">
    <source>
        <dbReference type="ARBA" id="ARBA00023002"/>
    </source>
</evidence>
<dbReference type="Gene3D" id="3.50.50.60">
    <property type="entry name" value="FAD/NAD(P)-binding domain"/>
    <property type="match status" value="1"/>
</dbReference>
<name>A0A369TCX0_9PROT</name>
<organism evidence="3 4">
    <name type="scientific">Ferruginivarius sediminum</name>
    <dbReference type="NCBI Taxonomy" id="2661937"/>
    <lineage>
        <taxon>Bacteria</taxon>
        <taxon>Pseudomonadati</taxon>
        <taxon>Pseudomonadota</taxon>
        <taxon>Alphaproteobacteria</taxon>
        <taxon>Rhodospirillales</taxon>
        <taxon>Rhodospirillaceae</taxon>
        <taxon>Ferruginivarius</taxon>
    </lineage>
</organism>
<dbReference type="AlphaFoldDB" id="A0A369TCX0"/>
<proteinExistence type="predicted"/>
<evidence type="ECO:0000313" key="4">
    <source>
        <dbReference type="Proteomes" id="UP000253941"/>
    </source>
</evidence>
<dbReference type="GO" id="GO:0016491">
    <property type="term" value="F:oxidoreductase activity"/>
    <property type="evidence" value="ECO:0007669"/>
    <property type="project" value="UniProtKB-KW"/>
</dbReference>
<keyword evidence="4" id="KW-1185">Reference proteome</keyword>
<evidence type="ECO:0000313" key="3">
    <source>
        <dbReference type="EMBL" id="RDD63159.1"/>
    </source>
</evidence>
<reference evidence="3 4" key="1">
    <citation type="submission" date="2018-07" db="EMBL/GenBank/DDBJ databases">
        <title>Venubactetium sediminum gen. nov., sp. nov., isolated from a marine solar saltern.</title>
        <authorList>
            <person name="Wang S."/>
        </authorList>
    </citation>
    <scope>NUCLEOTIDE SEQUENCE [LARGE SCALE GENOMIC DNA]</scope>
    <source>
        <strain evidence="3 4">WD2A32</strain>
    </source>
</reference>
<protein>
    <submittedName>
        <fullName evidence="3">FAD-binding oxidoreductase</fullName>
    </submittedName>
</protein>
<gene>
    <name evidence="3" type="ORF">DRB17_05185</name>
</gene>
<dbReference type="EMBL" id="QPMH01000003">
    <property type="protein sequence ID" value="RDD63159.1"/>
    <property type="molecule type" value="Genomic_DNA"/>
</dbReference>
<dbReference type="Proteomes" id="UP000253941">
    <property type="component" value="Unassembled WGS sequence"/>
</dbReference>
<dbReference type="InterPro" id="IPR006076">
    <property type="entry name" value="FAD-dep_OxRdtase"/>
</dbReference>
<dbReference type="Pfam" id="PF01266">
    <property type="entry name" value="DAO"/>
    <property type="match status" value="1"/>
</dbReference>
<evidence type="ECO:0000259" key="2">
    <source>
        <dbReference type="Pfam" id="PF01266"/>
    </source>
</evidence>
<keyword evidence="1" id="KW-0560">Oxidoreductase</keyword>
<sequence length="350" mass="39017">MKQRARIAIAGAGIYGATAAIWLARRGHAVTLFDPLGLLNAASAINQFRVHRGYHYPRSPETIAEVLESRQAFIAEYQTAIVSGKAHYYAIPREGSLVSCAEYEAAMARFDLPLEESRPGWMDFDFIERCYRVEESFYDPSILRELLRVRLRDLGVECRRERFGPELEGKYDACIYATYANAHGEAGIFGQMRRQVAEKVLIEVPAPLRDISLVIVDGAFTAFDHYPGRSEAQFGSARFSNRWTTLDPGEPVPAAYADLINCGGFRPVACTNFTAMREDAMRAVPAIEEARYLGSRFTCRMVEHDPGTDRRVLRIAESPDGRVFHVFSGKVVGAVKAAEQLAGRIASRVP</sequence>
<dbReference type="SUPFAM" id="SSF51971">
    <property type="entry name" value="Nucleotide-binding domain"/>
    <property type="match status" value="1"/>
</dbReference>